<dbReference type="SUPFAM" id="SSF55008">
    <property type="entry name" value="HMA, heavy metal-associated domain"/>
    <property type="match status" value="1"/>
</dbReference>
<evidence type="ECO:0000256" key="10">
    <source>
        <dbReference type="ARBA" id="ARBA00039097"/>
    </source>
</evidence>
<evidence type="ECO:0000256" key="1">
    <source>
        <dbReference type="ARBA" id="ARBA00004141"/>
    </source>
</evidence>
<evidence type="ECO:0000256" key="9">
    <source>
        <dbReference type="ARBA" id="ARBA00023136"/>
    </source>
</evidence>
<evidence type="ECO:0000313" key="15">
    <source>
        <dbReference type="Proteomes" id="UP000242815"/>
    </source>
</evidence>
<dbReference type="NCBIfam" id="TIGR01525">
    <property type="entry name" value="ATPase-IB_hvy"/>
    <property type="match status" value="1"/>
</dbReference>
<dbReference type="SFLD" id="SFLDF00027">
    <property type="entry name" value="p-type_atpase"/>
    <property type="match status" value="1"/>
</dbReference>
<dbReference type="InterPro" id="IPR018303">
    <property type="entry name" value="ATPase_P-typ_P_site"/>
</dbReference>
<feature type="transmembrane region" description="Helical" evidence="12">
    <location>
        <begin position="107"/>
        <end position="127"/>
    </location>
</feature>
<protein>
    <recommendedName>
        <fullName evidence="10">P-type Zn(2+) transporter</fullName>
        <ecNumber evidence="10">7.2.2.12</ecNumber>
    </recommendedName>
</protein>
<dbReference type="InterPro" id="IPR059000">
    <property type="entry name" value="ATPase_P-type_domA"/>
</dbReference>
<dbReference type="PANTHER" id="PTHR48085:SF5">
    <property type="entry name" value="CADMIUM_ZINC-TRANSPORTING ATPASE HMA4-RELATED"/>
    <property type="match status" value="1"/>
</dbReference>
<dbReference type="InterPro" id="IPR023214">
    <property type="entry name" value="HAD_sf"/>
</dbReference>
<keyword evidence="5 12" id="KW-0547">Nucleotide-binding</keyword>
<keyword evidence="4 12" id="KW-0479">Metal-binding</keyword>
<dbReference type="PANTHER" id="PTHR48085">
    <property type="entry name" value="CADMIUM/ZINC-TRANSPORTING ATPASE HMA2-RELATED"/>
    <property type="match status" value="1"/>
</dbReference>
<dbReference type="InterPro" id="IPR051014">
    <property type="entry name" value="Cation_Transport_ATPase_IB"/>
</dbReference>
<feature type="transmembrane region" description="Helical" evidence="12">
    <location>
        <begin position="336"/>
        <end position="356"/>
    </location>
</feature>
<organism evidence="14 15">
    <name type="scientific">Halopseudomonas formosensis</name>
    <dbReference type="NCBI Taxonomy" id="1002526"/>
    <lineage>
        <taxon>Bacteria</taxon>
        <taxon>Pseudomonadati</taxon>
        <taxon>Pseudomonadota</taxon>
        <taxon>Gammaproteobacteria</taxon>
        <taxon>Pseudomonadales</taxon>
        <taxon>Pseudomonadaceae</taxon>
        <taxon>Halopseudomonas</taxon>
    </lineage>
</organism>
<comment type="catalytic activity">
    <reaction evidence="11">
        <text>Zn(2+)(in) + ATP + H2O = Zn(2+)(out) + ADP + phosphate + H(+)</text>
        <dbReference type="Rhea" id="RHEA:20621"/>
        <dbReference type="ChEBI" id="CHEBI:15377"/>
        <dbReference type="ChEBI" id="CHEBI:15378"/>
        <dbReference type="ChEBI" id="CHEBI:29105"/>
        <dbReference type="ChEBI" id="CHEBI:30616"/>
        <dbReference type="ChEBI" id="CHEBI:43474"/>
        <dbReference type="ChEBI" id="CHEBI:456216"/>
        <dbReference type="EC" id="7.2.2.12"/>
    </reaction>
</comment>
<dbReference type="InterPro" id="IPR027256">
    <property type="entry name" value="P-typ_ATPase_IB"/>
</dbReference>
<dbReference type="Pfam" id="PF00122">
    <property type="entry name" value="E1-E2_ATPase"/>
    <property type="match status" value="1"/>
</dbReference>
<evidence type="ECO:0000256" key="12">
    <source>
        <dbReference type="RuleBase" id="RU362081"/>
    </source>
</evidence>
<evidence type="ECO:0000256" key="3">
    <source>
        <dbReference type="ARBA" id="ARBA00022692"/>
    </source>
</evidence>
<dbReference type="SFLD" id="SFLDS00003">
    <property type="entry name" value="Haloacid_Dehalogenase"/>
    <property type="match status" value="1"/>
</dbReference>
<feature type="transmembrane region" description="Helical" evidence="12">
    <location>
        <begin position="362"/>
        <end position="391"/>
    </location>
</feature>
<sequence>MKDCCSCTARNNDPATTADRPVDLGDSLSTTVRITQMDCPTEQRLITDRLSGMNGVGQLSFNLLERTLTLQHSPEALEPALQAIRRLGFTPLPVTEPEPAAPPRRWLYARLALAGLLTLAAELLHFTAAAADWTVAALALLSVLLCGLGTYARGWIALRQLDLNINALMSIAVTGALLIGQWPEAAMVMFLFSVAELIEARSLDRARNAIRGLLEMTPETALVQQADGSWQSLPLKEVPLDSRVRVRPGERIGLDGEVLAGQSAVDQSPITGESLPVDKQPGDRVFAGSINQHSELEYRVTTLAGHSTLARIIHAVEQAQGSRAPTQRFVDRFARLYTPLVFALALLVAILPPLLGGAWPEWIYRALVLLVVACPCALVISTPVSIVSGLAAAARRGILVKGGSYLEQAAGLTHLALDKTGTLTRGRPEQTDFHTLVPDVPAEAIQRLAASLASRSDHPVSRAVAEAAMQPPLDVSDFRALPGLGSCGLIGGRLYHLGNHRLLEQQGLCSPALEKQLGQLERLGRSVIILCDEQRALGLFAVADQLKESSREAIAELHRLGVRTLMLSGDNPHTAAAIGAEAGIDEVRGNLLPTDKLAEIDALARPPARVGMVGDGINDAPALARADIGFAMGAIGTDTAIETADVAIMDDDLRRIPAFIRLSRRTRRILVQNIVLALGIKAVFVALTLAGEATMWMAVFADMGVSLLVIFNGLRLLRS</sequence>
<dbReference type="InterPro" id="IPR044492">
    <property type="entry name" value="P_typ_ATPase_HD_dom"/>
</dbReference>
<dbReference type="Gene3D" id="3.40.1110.10">
    <property type="entry name" value="Calcium-transporting ATPase, cytoplasmic domain N"/>
    <property type="match status" value="1"/>
</dbReference>
<dbReference type="InterPro" id="IPR006121">
    <property type="entry name" value="HMA_dom"/>
</dbReference>
<dbReference type="SUPFAM" id="SSF81665">
    <property type="entry name" value="Calcium ATPase, transmembrane domain M"/>
    <property type="match status" value="1"/>
</dbReference>
<keyword evidence="7" id="KW-1278">Translocase</keyword>
<evidence type="ECO:0000256" key="2">
    <source>
        <dbReference type="ARBA" id="ARBA00006024"/>
    </source>
</evidence>
<dbReference type="RefSeq" id="WP_090538499.1">
    <property type="nucleotide sequence ID" value="NZ_FOYD01000004.1"/>
</dbReference>
<dbReference type="InterPro" id="IPR001757">
    <property type="entry name" value="P_typ_ATPase"/>
</dbReference>
<evidence type="ECO:0000256" key="7">
    <source>
        <dbReference type="ARBA" id="ARBA00022967"/>
    </source>
</evidence>
<keyword evidence="9 12" id="KW-0472">Membrane</keyword>
<dbReference type="InterPro" id="IPR023299">
    <property type="entry name" value="ATPase_P-typ_cyto_dom_N"/>
</dbReference>
<gene>
    <name evidence="14" type="ORF">SAMN05216578_10475</name>
</gene>
<evidence type="ECO:0000256" key="8">
    <source>
        <dbReference type="ARBA" id="ARBA00022989"/>
    </source>
</evidence>
<dbReference type="EMBL" id="FOYD01000004">
    <property type="protein sequence ID" value="SFQ80498.1"/>
    <property type="molecule type" value="Genomic_DNA"/>
</dbReference>
<dbReference type="Pfam" id="PF00702">
    <property type="entry name" value="Hydrolase"/>
    <property type="match status" value="1"/>
</dbReference>
<dbReference type="InterPro" id="IPR036163">
    <property type="entry name" value="HMA_dom_sf"/>
</dbReference>
<dbReference type="NCBIfam" id="TIGR01494">
    <property type="entry name" value="ATPase_P-type"/>
    <property type="match status" value="2"/>
</dbReference>
<dbReference type="InterPro" id="IPR023298">
    <property type="entry name" value="ATPase_P-typ_TM_dom_sf"/>
</dbReference>
<keyword evidence="8 12" id="KW-1133">Transmembrane helix</keyword>
<dbReference type="EC" id="7.2.2.12" evidence="10"/>
<feature type="transmembrane region" description="Helical" evidence="12">
    <location>
        <begin position="696"/>
        <end position="717"/>
    </location>
</feature>
<dbReference type="GO" id="GO:0005524">
    <property type="term" value="F:ATP binding"/>
    <property type="evidence" value="ECO:0007669"/>
    <property type="project" value="UniProtKB-UniRule"/>
</dbReference>
<keyword evidence="6 12" id="KW-0067">ATP-binding</keyword>
<dbReference type="PRINTS" id="PR00941">
    <property type="entry name" value="CDATPASE"/>
</dbReference>
<dbReference type="SUPFAM" id="SSF81653">
    <property type="entry name" value="Calcium ATPase, transduction domain A"/>
    <property type="match status" value="1"/>
</dbReference>
<comment type="similarity">
    <text evidence="2 12">Belongs to the cation transport ATPase (P-type) (TC 3.A.3) family. Type IB subfamily.</text>
</comment>
<feature type="transmembrane region" description="Helical" evidence="12">
    <location>
        <begin position="669"/>
        <end position="690"/>
    </location>
</feature>
<dbReference type="Gene3D" id="3.40.50.1000">
    <property type="entry name" value="HAD superfamily/HAD-like"/>
    <property type="match status" value="1"/>
</dbReference>
<keyword evidence="3 12" id="KW-0812">Transmembrane</keyword>
<evidence type="ECO:0000256" key="4">
    <source>
        <dbReference type="ARBA" id="ARBA00022723"/>
    </source>
</evidence>
<dbReference type="FunFam" id="2.70.150.10:FF:000002">
    <property type="entry name" value="Copper-transporting ATPase 1, putative"/>
    <property type="match status" value="1"/>
</dbReference>
<dbReference type="GO" id="GO:0046872">
    <property type="term" value="F:metal ion binding"/>
    <property type="evidence" value="ECO:0007669"/>
    <property type="project" value="UniProtKB-KW"/>
</dbReference>
<evidence type="ECO:0000256" key="11">
    <source>
        <dbReference type="ARBA" id="ARBA00047308"/>
    </source>
</evidence>
<feature type="transmembrane region" description="Helical" evidence="12">
    <location>
        <begin position="133"/>
        <end position="151"/>
    </location>
</feature>
<dbReference type="SUPFAM" id="SSF56784">
    <property type="entry name" value="HAD-like"/>
    <property type="match status" value="1"/>
</dbReference>
<dbReference type="GO" id="GO:0015086">
    <property type="term" value="F:cadmium ion transmembrane transporter activity"/>
    <property type="evidence" value="ECO:0007669"/>
    <property type="project" value="TreeGrafter"/>
</dbReference>
<dbReference type="GO" id="GO:0016887">
    <property type="term" value="F:ATP hydrolysis activity"/>
    <property type="evidence" value="ECO:0007669"/>
    <property type="project" value="InterPro"/>
</dbReference>
<comment type="subcellular location">
    <subcellularLocation>
        <location evidence="12">Cell membrane</location>
    </subcellularLocation>
    <subcellularLocation>
        <location evidence="1">Membrane</location>
        <topology evidence="1">Multi-pass membrane protein</topology>
    </subcellularLocation>
</comment>
<dbReference type="PROSITE" id="PS00154">
    <property type="entry name" value="ATPASE_E1_E2"/>
    <property type="match status" value="1"/>
</dbReference>
<dbReference type="PRINTS" id="PR00119">
    <property type="entry name" value="CATATPASE"/>
</dbReference>
<reference evidence="14 15" key="1">
    <citation type="submission" date="2016-10" db="EMBL/GenBank/DDBJ databases">
        <authorList>
            <person name="de Groot N.N."/>
        </authorList>
    </citation>
    <scope>NUCLEOTIDE SEQUENCE [LARGE SCALE GENOMIC DNA]</scope>
    <source>
        <strain evidence="14 15">JCM 18415</strain>
    </source>
</reference>
<dbReference type="STRING" id="1002526.SAMN05216578_10475"/>
<dbReference type="Proteomes" id="UP000242815">
    <property type="component" value="Unassembled WGS sequence"/>
</dbReference>
<keyword evidence="12" id="KW-1003">Cell membrane</keyword>
<dbReference type="Gene3D" id="2.70.150.10">
    <property type="entry name" value="Calcium-transporting ATPase, cytoplasmic transduction domain A"/>
    <property type="match status" value="1"/>
</dbReference>
<dbReference type="InterPro" id="IPR036412">
    <property type="entry name" value="HAD-like_sf"/>
</dbReference>
<evidence type="ECO:0000256" key="5">
    <source>
        <dbReference type="ARBA" id="ARBA00022741"/>
    </source>
</evidence>
<dbReference type="GO" id="GO:0016463">
    <property type="term" value="F:P-type zinc transporter activity"/>
    <property type="evidence" value="ECO:0007669"/>
    <property type="project" value="UniProtKB-EC"/>
</dbReference>
<name>A0A1I6BHS5_9GAMM</name>
<dbReference type="OrthoDB" id="9814270at2"/>
<accession>A0A1I6BHS5</accession>
<evidence type="ECO:0000259" key="13">
    <source>
        <dbReference type="PROSITE" id="PS50846"/>
    </source>
</evidence>
<dbReference type="InterPro" id="IPR008250">
    <property type="entry name" value="ATPase_P-typ_transduc_dom_A_sf"/>
</dbReference>
<proteinExistence type="inferred from homology"/>
<dbReference type="SFLD" id="SFLDG00002">
    <property type="entry name" value="C1.7:_P-type_atpase_like"/>
    <property type="match status" value="1"/>
</dbReference>
<dbReference type="GO" id="GO:0005886">
    <property type="term" value="C:plasma membrane"/>
    <property type="evidence" value="ECO:0007669"/>
    <property type="project" value="UniProtKB-SubCell"/>
</dbReference>
<dbReference type="Pfam" id="PF00403">
    <property type="entry name" value="HMA"/>
    <property type="match status" value="1"/>
</dbReference>
<dbReference type="Gene3D" id="3.30.70.100">
    <property type="match status" value="1"/>
</dbReference>
<feature type="domain" description="HMA" evidence="13">
    <location>
        <begin position="28"/>
        <end position="92"/>
    </location>
</feature>
<evidence type="ECO:0000313" key="14">
    <source>
        <dbReference type="EMBL" id="SFQ80498.1"/>
    </source>
</evidence>
<dbReference type="AlphaFoldDB" id="A0A1I6BHS5"/>
<dbReference type="PROSITE" id="PS50846">
    <property type="entry name" value="HMA_2"/>
    <property type="match status" value="1"/>
</dbReference>
<evidence type="ECO:0000256" key="6">
    <source>
        <dbReference type="ARBA" id="ARBA00022840"/>
    </source>
</evidence>